<evidence type="ECO:0000256" key="5">
    <source>
        <dbReference type="ARBA" id="ARBA00022741"/>
    </source>
</evidence>
<dbReference type="UniPathway" id="UPA00087">
    <property type="reaction ID" value="UER00175"/>
</dbReference>
<evidence type="ECO:0000256" key="6">
    <source>
        <dbReference type="ARBA" id="ARBA00022840"/>
    </source>
</evidence>
<evidence type="ECO:0000259" key="7">
    <source>
        <dbReference type="SMART" id="SM00072"/>
    </source>
</evidence>
<keyword evidence="5" id="KW-0547">Nucleotide-binding</keyword>
<evidence type="ECO:0000256" key="3">
    <source>
        <dbReference type="ARBA" id="ARBA00012892"/>
    </source>
</evidence>
<dbReference type="SMART" id="SM00072">
    <property type="entry name" value="GuKc"/>
    <property type="match status" value="1"/>
</dbReference>
<evidence type="ECO:0000256" key="1">
    <source>
        <dbReference type="ARBA" id="ARBA00000373"/>
    </source>
</evidence>
<protein>
    <recommendedName>
        <fullName evidence="3">ribose 1,5-bisphosphate phosphokinase</fullName>
        <ecNumber evidence="3">2.7.4.23</ecNumber>
    </recommendedName>
</protein>
<dbReference type="NCBIfam" id="TIGR02322">
    <property type="entry name" value="phosphon_PhnN"/>
    <property type="match status" value="1"/>
</dbReference>
<dbReference type="InterPro" id="IPR027417">
    <property type="entry name" value="P-loop_NTPase"/>
</dbReference>
<dbReference type="Gene3D" id="3.40.50.300">
    <property type="entry name" value="P-loop containing nucleotide triphosphate hydrolases"/>
    <property type="match status" value="1"/>
</dbReference>
<comment type="catalytic activity">
    <reaction evidence="1">
        <text>alpha-D-ribose 1,5-bisphosphate + ATP = 5-phospho-alpha-D-ribose 1-diphosphate + ADP</text>
        <dbReference type="Rhea" id="RHEA:20109"/>
        <dbReference type="ChEBI" id="CHEBI:30616"/>
        <dbReference type="ChEBI" id="CHEBI:58017"/>
        <dbReference type="ChEBI" id="CHEBI:68688"/>
        <dbReference type="ChEBI" id="CHEBI:456216"/>
        <dbReference type="EC" id="2.7.4.23"/>
    </reaction>
</comment>
<dbReference type="InterPro" id="IPR012699">
    <property type="entry name" value="PhnN"/>
</dbReference>
<keyword evidence="6" id="KW-0067">ATP-binding</keyword>
<dbReference type="InterPro" id="IPR008145">
    <property type="entry name" value="GK/Ca_channel_bsu"/>
</dbReference>
<evidence type="ECO:0000313" key="8">
    <source>
        <dbReference type="EMBL" id="OEJ66711.1"/>
    </source>
</evidence>
<dbReference type="EMBL" id="MCGG01000029">
    <property type="protein sequence ID" value="OEJ66711.1"/>
    <property type="molecule type" value="Genomic_DNA"/>
</dbReference>
<evidence type="ECO:0000256" key="2">
    <source>
        <dbReference type="ARBA" id="ARBA00005069"/>
    </source>
</evidence>
<dbReference type="AlphaFoldDB" id="A0A1E5Q6X3"/>
<organism evidence="8 9">
    <name type="scientific">Magnetovibrio blakemorei</name>
    <dbReference type="NCBI Taxonomy" id="28181"/>
    <lineage>
        <taxon>Bacteria</taxon>
        <taxon>Pseudomonadati</taxon>
        <taxon>Pseudomonadota</taxon>
        <taxon>Alphaproteobacteria</taxon>
        <taxon>Rhodospirillales</taxon>
        <taxon>Magnetovibrionaceae</taxon>
        <taxon>Magnetovibrio</taxon>
    </lineage>
</organism>
<evidence type="ECO:0000313" key="9">
    <source>
        <dbReference type="Proteomes" id="UP000095347"/>
    </source>
</evidence>
<proteinExistence type="predicted"/>
<dbReference type="SUPFAM" id="SSF52540">
    <property type="entry name" value="P-loop containing nucleoside triphosphate hydrolases"/>
    <property type="match status" value="1"/>
</dbReference>
<keyword evidence="8" id="KW-0418">Kinase</keyword>
<gene>
    <name evidence="8" type="ORF">BEN30_11575</name>
</gene>
<dbReference type="Proteomes" id="UP000095347">
    <property type="component" value="Unassembled WGS sequence"/>
</dbReference>
<feature type="domain" description="Guanylate kinase/L-type calcium channel beta subunit" evidence="7">
    <location>
        <begin position="16"/>
        <end position="196"/>
    </location>
</feature>
<dbReference type="GO" id="GO:0006015">
    <property type="term" value="P:5-phosphoribose 1-diphosphate biosynthetic process"/>
    <property type="evidence" value="ECO:0007669"/>
    <property type="project" value="UniProtKB-UniPathway"/>
</dbReference>
<keyword evidence="9" id="KW-1185">Reference proteome</keyword>
<comment type="pathway">
    <text evidence="2">Metabolic intermediate biosynthesis; 5-phospho-alpha-D-ribose 1-diphosphate biosynthesis; 5-phospho-alpha-D-ribose 1-diphosphate from D-ribose 5-phosphate (route II): step 3/3.</text>
</comment>
<dbReference type="GO" id="GO:0005524">
    <property type="term" value="F:ATP binding"/>
    <property type="evidence" value="ECO:0007669"/>
    <property type="project" value="UniProtKB-KW"/>
</dbReference>
<dbReference type="RefSeq" id="WP_069958231.1">
    <property type="nucleotide sequence ID" value="NZ_MCGG01000029.1"/>
</dbReference>
<reference evidence="9" key="1">
    <citation type="submission" date="2016-07" db="EMBL/GenBank/DDBJ databases">
        <authorList>
            <person name="Florea S."/>
            <person name="Webb J.S."/>
            <person name="Jaromczyk J."/>
            <person name="Schardl C.L."/>
        </authorList>
    </citation>
    <scope>NUCLEOTIDE SEQUENCE [LARGE SCALE GENOMIC DNA]</scope>
    <source>
        <strain evidence="9">MV-1</strain>
    </source>
</reference>
<name>A0A1E5Q6X3_9PROT</name>
<dbReference type="Pfam" id="PF00625">
    <property type="entry name" value="Guanylate_kin"/>
    <property type="match status" value="1"/>
</dbReference>
<comment type="caution">
    <text evidence="8">The sequence shown here is derived from an EMBL/GenBank/DDBJ whole genome shotgun (WGS) entry which is preliminary data.</text>
</comment>
<evidence type="ECO:0000256" key="4">
    <source>
        <dbReference type="ARBA" id="ARBA00022679"/>
    </source>
</evidence>
<dbReference type="GO" id="GO:0033863">
    <property type="term" value="F:ribose 1,5-bisphosphate phosphokinase activity"/>
    <property type="evidence" value="ECO:0007669"/>
    <property type="project" value="UniProtKB-EC"/>
</dbReference>
<dbReference type="OrthoDB" id="341217at2"/>
<dbReference type="STRING" id="28181.BEN30_11575"/>
<accession>A0A1E5Q6X3</accession>
<keyword evidence="4" id="KW-0808">Transferase</keyword>
<dbReference type="EC" id="2.7.4.23" evidence="3"/>
<sequence>MSTDTNVFSPFKTPRRGTLFLVIGPSGVGKNSLISEARAKSLGEEGTVFPRLYITQPEDIQGDAHIPLSAELFETMLSRGDMLLEWRERKLRYGVPKAVAQHLERGRNVVVSVSRTVVDDARTRFKPVKVLYINVDENTLSQRLKARGRESNAEIKLHVQRAHEYLISGDDVVMIDNNGELADTLSSFLATIRLSPER</sequence>